<evidence type="ECO:0000256" key="1">
    <source>
        <dbReference type="SAM" id="MobiDB-lite"/>
    </source>
</evidence>
<protein>
    <submittedName>
        <fullName evidence="2">Uncharacterized protein</fullName>
    </submittedName>
</protein>
<name>A0A3P8RP95_AMPPE</name>
<organism evidence="2 3">
    <name type="scientific">Amphiprion percula</name>
    <name type="common">Orange clownfish</name>
    <name type="synonym">Lutjanus percula</name>
    <dbReference type="NCBI Taxonomy" id="161767"/>
    <lineage>
        <taxon>Eukaryota</taxon>
        <taxon>Metazoa</taxon>
        <taxon>Chordata</taxon>
        <taxon>Craniata</taxon>
        <taxon>Vertebrata</taxon>
        <taxon>Euteleostomi</taxon>
        <taxon>Actinopterygii</taxon>
        <taxon>Neopterygii</taxon>
        <taxon>Teleostei</taxon>
        <taxon>Neoteleostei</taxon>
        <taxon>Acanthomorphata</taxon>
        <taxon>Ovalentaria</taxon>
        <taxon>Pomacentridae</taxon>
        <taxon>Amphiprion</taxon>
    </lineage>
</organism>
<reference evidence="2" key="3">
    <citation type="submission" date="2025-09" db="UniProtKB">
        <authorList>
            <consortium name="Ensembl"/>
        </authorList>
    </citation>
    <scope>IDENTIFICATION</scope>
</reference>
<evidence type="ECO:0000313" key="3">
    <source>
        <dbReference type="Proteomes" id="UP000265080"/>
    </source>
</evidence>
<keyword evidence="3" id="KW-1185">Reference proteome</keyword>
<dbReference type="GeneTree" id="ENSGT00940000177724"/>
<dbReference type="AlphaFoldDB" id="A0A3P8RP95"/>
<proteinExistence type="predicted"/>
<feature type="compositionally biased region" description="Basic residues" evidence="1">
    <location>
        <begin position="40"/>
        <end position="51"/>
    </location>
</feature>
<reference evidence="2 3" key="1">
    <citation type="submission" date="2018-03" db="EMBL/GenBank/DDBJ databases">
        <title>Finding Nemo's genes: A chromosome-scale reference assembly of the genome of the orange clownfish Amphiprion percula.</title>
        <authorList>
            <person name="Lehmann R."/>
        </authorList>
    </citation>
    <scope>NUCLEOTIDE SEQUENCE</scope>
</reference>
<accession>A0A3P8RP95</accession>
<reference evidence="2" key="2">
    <citation type="submission" date="2025-08" db="UniProtKB">
        <authorList>
            <consortium name="Ensembl"/>
        </authorList>
    </citation>
    <scope>IDENTIFICATION</scope>
</reference>
<dbReference type="Ensembl" id="ENSAPET00000001353.1">
    <property type="protein sequence ID" value="ENSAPEP00000001320.1"/>
    <property type="gene ID" value="ENSAPEG00000001003.1"/>
</dbReference>
<evidence type="ECO:0000313" key="2">
    <source>
        <dbReference type="Ensembl" id="ENSAPEP00000001320.1"/>
    </source>
</evidence>
<sequence>SQEFPLLGPTSLGRHSCSSSSPSRHQACIPSPCRGSGRLGKQKRAVERKRP</sequence>
<feature type="region of interest" description="Disordered" evidence="1">
    <location>
        <begin position="1"/>
        <end position="51"/>
    </location>
</feature>
<dbReference type="Proteomes" id="UP000265080">
    <property type="component" value="Chromosome 10"/>
</dbReference>